<proteinExistence type="predicted"/>
<dbReference type="AlphaFoldDB" id="A0A1H5YDS1"/>
<protein>
    <submittedName>
        <fullName evidence="1">Uncharacterized protein</fullName>
    </submittedName>
</protein>
<dbReference type="EMBL" id="FNUX01000050">
    <property type="protein sequence ID" value="SEG22104.1"/>
    <property type="molecule type" value="Genomic_DNA"/>
</dbReference>
<name>A0A1H5YDS1_9PROT</name>
<gene>
    <name evidence="1" type="ORF">SAMN05216334_1507</name>
</gene>
<accession>A0A1H5YDS1</accession>
<reference evidence="1 2" key="1">
    <citation type="submission" date="2016-10" db="EMBL/GenBank/DDBJ databases">
        <authorList>
            <person name="de Groot N.N."/>
        </authorList>
    </citation>
    <scope>NUCLEOTIDE SEQUENCE [LARGE SCALE GENOMIC DNA]</scope>
    <source>
        <strain evidence="1 2">Nm13</strain>
    </source>
</reference>
<evidence type="ECO:0000313" key="1">
    <source>
        <dbReference type="EMBL" id="SEG22104.1"/>
    </source>
</evidence>
<dbReference type="Proteomes" id="UP000236753">
    <property type="component" value="Unassembled WGS sequence"/>
</dbReference>
<feature type="non-terminal residue" evidence="1">
    <location>
        <position position="1"/>
    </location>
</feature>
<organism evidence="1 2">
    <name type="scientific">Nitrosomonas ureae</name>
    <dbReference type="NCBI Taxonomy" id="44577"/>
    <lineage>
        <taxon>Bacteria</taxon>
        <taxon>Pseudomonadati</taxon>
        <taxon>Pseudomonadota</taxon>
        <taxon>Betaproteobacteria</taxon>
        <taxon>Nitrosomonadales</taxon>
        <taxon>Nitrosomonadaceae</taxon>
        <taxon>Nitrosomonas</taxon>
    </lineage>
</organism>
<sequence>RVGKSVLFATESVRHHSLTQTNESPEKSGRFTLLGSGFIPLLMIDISGTPDLYVDEWNANSS</sequence>
<evidence type="ECO:0000313" key="2">
    <source>
        <dbReference type="Proteomes" id="UP000236753"/>
    </source>
</evidence>